<dbReference type="GO" id="GO:0005525">
    <property type="term" value="F:GTP binding"/>
    <property type="evidence" value="ECO:0007669"/>
    <property type="project" value="UniProtKB-KW"/>
</dbReference>
<dbReference type="InterPro" id="IPR050055">
    <property type="entry name" value="EF-Tu_GTPase"/>
</dbReference>
<dbReference type="InterPro" id="IPR057335">
    <property type="entry name" value="Beta-barrel_SelB"/>
</dbReference>
<gene>
    <name evidence="9" type="primary">selB</name>
    <name evidence="9" type="ORF">RAE03_01440</name>
</gene>
<dbReference type="EMBL" id="JAVBIB010000002">
    <property type="protein sequence ID" value="MDV2418447.1"/>
    <property type="molecule type" value="Genomic_DNA"/>
</dbReference>
<evidence type="ECO:0000256" key="2">
    <source>
        <dbReference type="ARBA" id="ARBA00015953"/>
    </source>
</evidence>
<dbReference type="CDD" id="cd04171">
    <property type="entry name" value="SelB"/>
    <property type="match status" value="1"/>
</dbReference>
<name>A0AAE4SXZ9_9CORY</name>
<keyword evidence="9" id="KW-0251">Elongation factor</keyword>
<protein>
    <recommendedName>
        <fullName evidence="2">Selenocysteine-specific elongation factor</fullName>
    </recommendedName>
    <alternativeName>
        <fullName evidence="7">SelB translation factor</fullName>
    </alternativeName>
</protein>
<dbReference type="Gene3D" id="2.40.30.10">
    <property type="entry name" value="Translation factors"/>
    <property type="match status" value="1"/>
</dbReference>
<dbReference type="Proteomes" id="UP001185706">
    <property type="component" value="Unassembled WGS sequence"/>
</dbReference>
<dbReference type="NCBIfam" id="TIGR00475">
    <property type="entry name" value="selB"/>
    <property type="match status" value="1"/>
</dbReference>
<dbReference type="Pfam" id="PF25461">
    <property type="entry name" value="Beta-barrel_SelB"/>
    <property type="match status" value="1"/>
</dbReference>
<dbReference type="Pfam" id="PF00009">
    <property type="entry name" value="GTP_EFTU"/>
    <property type="match status" value="1"/>
</dbReference>
<feature type="domain" description="Tr-type G" evidence="8">
    <location>
        <begin position="1"/>
        <end position="167"/>
    </location>
</feature>
<sequence>MYVVATAGHVDHGKSTLVRALTEMDPDRWEEEKRRGLTIDLGFAWTTLPSGADVAFVDVPGHEKFLGNMLAGVGPAPVVLFVVAADEGWQAQSTDHRDALRALGVEHGIIALTRSDRATVDRTAEIRTQLAGAPLADAPIIPVSAPTGDGIAALRQALDEVLATVPAPDAQAPVRLWVDRAFSVKGAGTVVTGTLAAGTLRVGDSLKVATAGGERAVEIRGLHSENRAEDSLGPVTRAAVNLRGADAADIHRGDVLLTPGAWRLVDHLDVRRTFGAELDGLPDNLVVHTGTAGVEAHLRPLSADFARISLAHPLPLRLLDRFVVRSPGGRHVVAGVEAVDLRPPELNRRGAARRRAKELSAQGSFRDPASYLRRVGFARVDDLARDGFTTAAPPQGIIAFRDWWITASQVTWWKQALTHALQAHTAAHPLAPGMPRKAAMDALGLQEEGLLGLAIAAAKAESSEGVLRLPGQRADLGPAERGVAAIEERLKVEPFAAPEADDLTELGLGPKELAAAERAGRLLRLKQEIVLLPSAPEEARRRLSELEQPFTLSAARKALGTTRRVAIPLLEYLDAQRITRRGDGGQRTLR</sequence>
<comment type="function">
    <text evidence="6">Translation factor necessary for the incorporation of selenocysteine into proteins. It probably replaces EF-Tu for the insertion of selenocysteine directed by the UGA codon. SelB binds GTP and GDP.</text>
</comment>
<dbReference type="GO" id="GO:0003746">
    <property type="term" value="F:translation elongation factor activity"/>
    <property type="evidence" value="ECO:0007669"/>
    <property type="project" value="UniProtKB-KW"/>
</dbReference>
<dbReference type="GO" id="GO:0003723">
    <property type="term" value="F:RNA binding"/>
    <property type="evidence" value="ECO:0007669"/>
    <property type="project" value="InterPro"/>
</dbReference>
<reference evidence="9" key="1">
    <citation type="submission" date="2023-08" db="EMBL/GenBank/DDBJ databases">
        <title>Genomic characterization of the C. tuberculostearicum species complex, a ubiquitous member of the human skin microbiome.</title>
        <authorList>
            <person name="Ahmed N."/>
            <person name="Deming C."/>
            <person name="Conlan S."/>
            <person name="Segre J."/>
        </authorList>
    </citation>
    <scope>NUCLEOTIDE SEQUENCE</scope>
    <source>
        <strain evidence="9">CTNIH22</strain>
    </source>
</reference>
<dbReference type="PANTHER" id="PTHR43721">
    <property type="entry name" value="ELONGATION FACTOR TU-RELATED"/>
    <property type="match status" value="1"/>
</dbReference>
<evidence type="ECO:0000256" key="5">
    <source>
        <dbReference type="ARBA" id="ARBA00023134"/>
    </source>
</evidence>
<dbReference type="SUPFAM" id="SSF46785">
    <property type="entry name" value="Winged helix' DNA-binding domain"/>
    <property type="match status" value="1"/>
</dbReference>
<keyword evidence="4" id="KW-0648">Protein biosynthesis</keyword>
<evidence type="ECO:0000259" key="8">
    <source>
        <dbReference type="PROSITE" id="PS51722"/>
    </source>
</evidence>
<evidence type="ECO:0000256" key="4">
    <source>
        <dbReference type="ARBA" id="ARBA00022917"/>
    </source>
</evidence>
<evidence type="ECO:0000313" key="9">
    <source>
        <dbReference type="EMBL" id="MDV2418447.1"/>
    </source>
</evidence>
<keyword evidence="3" id="KW-0963">Cytoplasm</keyword>
<dbReference type="GO" id="GO:0001514">
    <property type="term" value="P:selenocysteine incorporation"/>
    <property type="evidence" value="ECO:0007669"/>
    <property type="project" value="InterPro"/>
</dbReference>
<dbReference type="SUPFAM" id="SSF52540">
    <property type="entry name" value="P-loop containing nucleoside triphosphate hydrolases"/>
    <property type="match status" value="1"/>
</dbReference>
<dbReference type="Pfam" id="PF03144">
    <property type="entry name" value="GTP_EFTU_D2"/>
    <property type="match status" value="1"/>
</dbReference>
<accession>A0AAE4SXZ9</accession>
<dbReference type="AlphaFoldDB" id="A0AAE4SXZ9"/>
<proteinExistence type="predicted"/>
<keyword evidence="5" id="KW-0547">Nucleotide-binding</keyword>
<dbReference type="InterPro" id="IPR036388">
    <property type="entry name" value="WH-like_DNA-bd_sf"/>
</dbReference>
<dbReference type="GO" id="GO:0003924">
    <property type="term" value="F:GTPase activity"/>
    <property type="evidence" value="ECO:0007669"/>
    <property type="project" value="InterPro"/>
</dbReference>
<dbReference type="InterPro" id="IPR004535">
    <property type="entry name" value="Transl_elong_SelB"/>
</dbReference>
<dbReference type="RefSeq" id="WP_316992996.1">
    <property type="nucleotide sequence ID" value="NZ_JAVBIB010000002.1"/>
</dbReference>
<dbReference type="InterPro" id="IPR009000">
    <property type="entry name" value="Transl_B-barrel_sf"/>
</dbReference>
<organism evidence="9 10">
    <name type="scientific">Corynebacterium tuberculostearicum</name>
    <dbReference type="NCBI Taxonomy" id="38304"/>
    <lineage>
        <taxon>Bacteria</taxon>
        <taxon>Bacillati</taxon>
        <taxon>Actinomycetota</taxon>
        <taxon>Actinomycetes</taxon>
        <taxon>Mycobacteriales</taxon>
        <taxon>Corynebacteriaceae</taxon>
        <taxon>Corynebacterium</taxon>
    </lineage>
</organism>
<dbReference type="Gene3D" id="3.40.50.300">
    <property type="entry name" value="P-loop containing nucleotide triphosphate hydrolases"/>
    <property type="match status" value="1"/>
</dbReference>
<dbReference type="SUPFAM" id="SSF50447">
    <property type="entry name" value="Translation proteins"/>
    <property type="match status" value="1"/>
</dbReference>
<keyword evidence="5" id="KW-0342">GTP-binding</keyword>
<evidence type="ECO:0000256" key="7">
    <source>
        <dbReference type="ARBA" id="ARBA00031615"/>
    </source>
</evidence>
<dbReference type="InterPro" id="IPR004161">
    <property type="entry name" value="EFTu-like_2"/>
</dbReference>
<dbReference type="PANTHER" id="PTHR43721:SF22">
    <property type="entry name" value="ELONGATION FACTOR TU, MITOCHONDRIAL"/>
    <property type="match status" value="1"/>
</dbReference>
<evidence type="ECO:0000256" key="1">
    <source>
        <dbReference type="ARBA" id="ARBA00004496"/>
    </source>
</evidence>
<dbReference type="Pfam" id="PF09107">
    <property type="entry name" value="WHD_3rd_SelB"/>
    <property type="match status" value="1"/>
</dbReference>
<dbReference type="PROSITE" id="PS51722">
    <property type="entry name" value="G_TR_2"/>
    <property type="match status" value="1"/>
</dbReference>
<dbReference type="InterPro" id="IPR036390">
    <property type="entry name" value="WH_DNA-bd_sf"/>
</dbReference>
<comment type="subcellular location">
    <subcellularLocation>
        <location evidence="1">Cytoplasm</location>
    </subcellularLocation>
</comment>
<dbReference type="InterPro" id="IPR015191">
    <property type="entry name" value="SelB_WHD4"/>
</dbReference>
<dbReference type="GO" id="GO:0005829">
    <property type="term" value="C:cytosol"/>
    <property type="evidence" value="ECO:0007669"/>
    <property type="project" value="TreeGrafter"/>
</dbReference>
<evidence type="ECO:0000313" key="10">
    <source>
        <dbReference type="Proteomes" id="UP001185706"/>
    </source>
</evidence>
<dbReference type="InterPro" id="IPR027417">
    <property type="entry name" value="P-loop_NTPase"/>
</dbReference>
<evidence type="ECO:0000256" key="3">
    <source>
        <dbReference type="ARBA" id="ARBA00022490"/>
    </source>
</evidence>
<dbReference type="Gene3D" id="1.10.10.10">
    <property type="entry name" value="Winged helix-like DNA-binding domain superfamily/Winged helix DNA-binding domain"/>
    <property type="match status" value="1"/>
</dbReference>
<evidence type="ECO:0000256" key="6">
    <source>
        <dbReference type="ARBA" id="ARBA00025526"/>
    </source>
</evidence>
<dbReference type="Gene3D" id="1.10.10.2770">
    <property type="match status" value="1"/>
</dbReference>
<dbReference type="InterPro" id="IPR000795">
    <property type="entry name" value="T_Tr_GTP-bd_dom"/>
</dbReference>
<comment type="caution">
    <text evidence="9">The sequence shown here is derived from an EMBL/GenBank/DDBJ whole genome shotgun (WGS) entry which is preliminary data.</text>
</comment>